<dbReference type="InterPro" id="IPR002156">
    <property type="entry name" value="RNaseH_domain"/>
</dbReference>
<accession>A0A392RCS2</accession>
<name>A0A392RCS2_9FABA</name>
<dbReference type="InterPro" id="IPR053151">
    <property type="entry name" value="RNase_H-like"/>
</dbReference>
<dbReference type="GO" id="GO:0004523">
    <property type="term" value="F:RNA-DNA hybrid ribonuclease activity"/>
    <property type="evidence" value="ECO:0007669"/>
    <property type="project" value="InterPro"/>
</dbReference>
<organism evidence="2 3">
    <name type="scientific">Trifolium medium</name>
    <dbReference type="NCBI Taxonomy" id="97028"/>
    <lineage>
        <taxon>Eukaryota</taxon>
        <taxon>Viridiplantae</taxon>
        <taxon>Streptophyta</taxon>
        <taxon>Embryophyta</taxon>
        <taxon>Tracheophyta</taxon>
        <taxon>Spermatophyta</taxon>
        <taxon>Magnoliopsida</taxon>
        <taxon>eudicotyledons</taxon>
        <taxon>Gunneridae</taxon>
        <taxon>Pentapetalae</taxon>
        <taxon>rosids</taxon>
        <taxon>fabids</taxon>
        <taxon>Fabales</taxon>
        <taxon>Fabaceae</taxon>
        <taxon>Papilionoideae</taxon>
        <taxon>50 kb inversion clade</taxon>
        <taxon>NPAAA clade</taxon>
        <taxon>Hologalegina</taxon>
        <taxon>IRL clade</taxon>
        <taxon>Trifolieae</taxon>
        <taxon>Trifolium</taxon>
    </lineage>
</organism>
<dbReference type="Proteomes" id="UP000265520">
    <property type="component" value="Unassembled WGS sequence"/>
</dbReference>
<dbReference type="EMBL" id="LXQA010208697">
    <property type="protein sequence ID" value="MCI33932.1"/>
    <property type="molecule type" value="Genomic_DNA"/>
</dbReference>
<comment type="caution">
    <text evidence="2">The sequence shown here is derived from an EMBL/GenBank/DDBJ whole genome shotgun (WGS) entry which is preliminary data.</text>
</comment>
<dbReference type="PANTHER" id="PTHR47723:SF13">
    <property type="entry name" value="PUTATIVE-RELATED"/>
    <property type="match status" value="1"/>
</dbReference>
<dbReference type="AlphaFoldDB" id="A0A392RCS2"/>
<feature type="non-terminal residue" evidence="2">
    <location>
        <position position="62"/>
    </location>
</feature>
<evidence type="ECO:0000259" key="1">
    <source>
        <dbReference type="Pfam" id="PF13456"/>
    </source>
</evidence>
<reference evidence="2 3" key="1">
    <citation type="journal article" date="2018" name="Front. Plant Sci.">
        <title>Red Clover (Trifolium pratense) and Zigzag Clover (T. medium) - A Picture of Genomic Similarities and Differences.</title>
        <authorList>
            <person name="Dluhosova J."/>
            <person name="Istvanek J."/>
            <person name="Nedelnik J."/>
            <person name="Repkova J."/>
        </authorList>
    </citation>
    <scope>NUCLEOTIDE SEQUENCE [LARGE SCALE GENOMIC DNA]</scope>
    <source>
        <strain evidence="3">cv. 10/8</strain>
        <tissue evidence="2">Leaf</tissue>
    </source>
</reference>
<dbReference type="PANTHER" id="PTHR47723">
    <property type="entry name" value="OS05G0353850 PROTEIN"/>
    <property type="match status" value="1"/>
</dbReference>
<proteinExistence type="predicted"/>
<sequence>MREELGQESSRNIINVYWENPPHGWYCLNTDGAAKDSSGVAGCGGLIRDDNGNWVCGFAKYL</sequence>
<dbReference type="Pfam" id="PF13456">
    <property type="entry name" value="RVT_3"/>
    <property type="match status" value="1"/>
</dbReference>
<keyword evidence="3" id="KW-1185">Reference proteome</keyword>
<dbReference type="GO" id="GO:0003676">
    <property type="term" value="F:nucleic acid binding"/>
    <property type="evidence" value="ECO:0007669"/>
    <property type="project" value="InterPro"/>
</dbReference>
<evidence type="ECO:0000313" key="3">
    <source>
        <dbReference type="Proteomes" id="UP000265520"/>
    </source>
</evidence>
<evidence type="ECO:0000313" key="2">
    <source>
        <dbReference type="EMBL" id="MCI33932.1"/>
    </source>
</evidence>
<protein>
    <submittedName>
        <fullName evidence="2">Putative ribonuclease H protein</fullName>
    </submittedName>
</protein>
<feature type="domain" description="RNase H type-1" evidence="1">
    <location>
        <begin position="29"/>
        <end position="60"/>
    </location>
</feature>